<dbReference type="AlphaFoldDB" id="A0A2K3E7L4"/>
<feature type="transmembrane region" description="Helical" evidence="2">
    <location>
        <begin position="83"/>
        <end position="105"/>
    </location>
</feature>
<evidence type="ECO:0000259" key="3">
    <source>
        <dbReference type="PROSITE" id="PS50222"/>
    </source>
</evidence>
<feature type="compositionally biased region" description="Low complexity" evidence="1">
    <location>
        <begin position="307"/>
        <end position="317"/>
    </location>
</feature>
<dbReference type="PROSITE" id="PS00018">
    <property type="entry name" value="EF_HAND_1"/>
    <property type="match status" value="1"/>
</dbReference>
<reference evidence="4 5" key="1">
    <citation type="journal article" date="2007" name="Science">
        <title>The Chlamydomonas genome reveals the evolution of key animal and plant functions.</title>
        <authorList>
            <person name="Merchant S.S."/>
            <person name="Prochnik S.E."/>
            <person name="Vallon O."/>
            <person name="Harris E.H."/>
            <person name="Karpowicz S.J."/>
            <person name="Witman G.B."/>
            <person name="Terry A."/>
            <person name="Salamov A."/>
            <person name="Fritz-Laylin L.K."/>
            <person name="Marechal-Drouard L."/>
            <person name="Marshall W.F."/>
            <person name="Qu L.H."/>
            <person name="Nelson D.R."/>
            <person name="Sanderfoot A.A."/>
            <person name="Spalding M.H."/>
            <person name="Kapitonov V.V."/>
            <person name="Ren Q."/>
            <person name="Ferris P."/>
            <person name="Lindquist E."/>
            <person name="Shapiro H."/>
            <person name="Lucas S.M."/>
            <person name="Grimwood J."/>
            <person name="Schmutz J."/>
            <person name="Cardol P."/>
            <person name="Cerutti H."/>
            <person name="Chanfreau G."/>
            <person name="Chen C.L."/>
            <person name="Cognat V."/>
            <person name="Croft M.T."/>
            <person name="Dent R."/>
            <person name="Dutcher S."/>
            <person name="Fernandez E."/>
            <person name="Fukuzawa H."/>
            <person name="Gonzalez-Ballester D."/>
            <person name="Gonzalez-Halphen D."/>
            <person name="Hallmann A."/>
            <person name="Hanikenne M."/>
            <person name="Hippler M."/>
            <person name="Inwood W."/>
            <person name="Jabbari K."/>
            <person name="Kalanon M."/>
            <person name="Kuras R."/>
            <person name="Lefebvre P.A."/>
            <person name="Lemaire S.D."/>
            <person name="Lobanov A.V."/>
            <person name="Lohr M."/>
            <person name="Manuell A."/>
            <person name="Meier I."/>
            <person name="Mets L."/>
            <person name="Mittag M."/>
            <person name="Mittelmeier T."/>
            <person name="Moroney J.V."/>
            <person name="Moseley J."/>
            <person name="Napoli C."/>
            <person name="Nedelcu A.M."/>
            <person name="Niyogi K."/>
            <person name="Novoselov S.V."/>
            <person name="Paulsen I.T."/>
            <person name="Pazour G."/>
            <person name="Purton S."/>
            <person name="Ral J.P."/>
            <person name="Riano-Pachon D.M."/>
            <person name="Riekhof W."/>
            <person name="Rymarquis L."/>
            <person name="Schroda M."/>
            <person name="Stern D."/>
            <person name="Umen J."/>
            <person name="Willows R."/>
            <person name="Wilson N."/>
            <person name="Zimmer S.L."/>
            <person name="Allmer J."/>
            <person name="Balk J."/>
            <person name="Bisova K."/>
            <person name="Chen C.J."/>
            <person name="Elias M."/>
            <person name="Gendler K."/>
            <person name="Hauser C."/>
            <person name="Lamb M.R."/>
            <person name="Ledford H."/>
            <person name="Long J.C."/>
            <person name="Minagawa J."/>
            <person name="Page M.D."/>
            <person name="Pan J."/>
            <person name="Pootakham W."/>
            <person name="Roje S."/>
            <person name="Rose A."/>
            <person name="Stahlberg E."/>
            <person name="Terauchi A.M."/>
            <person name="Yang P."/>
            <person name="Ball S."/>
            <person name="Bowler C."/>
            <person name="Dieckmann C.L."/>
            <person name="Gladyshev V.N."/>
            <person name="Green P."/>
            <person name="Jorgensen R."/>
            <person name="Mayfield S."/>
            <person name="Mueller-Roeber B."/>
            <person name="Rajamani S."/>
            <person name="Sayre R.T."/>
            <person name="Brokstein P."/>
            <person name="Dubchak I."/>
            <person name="Goodstein D."/>
            <person name="Hornick L."/>
            <person name="Huang Y.W."/>
            <person name="Jhaveri J."/>
            <person name="Luo Y."/>
            <person name="Martinez D."/>
            <person name="Ngau W.C."/>
            <person name="Otillar B."/>
            <person name="Poliakov A."/>
            <person name="Porter A."/>
            <person name="Szajkowski L."/>
            <person name="Werner G."/>
            <person name="Zhou K."/>
            <person name="Grigoriev I.V."/>
            <person name="Rokhsar D.S."/>
            <person name="Grossman A.R."/>
        </authorList>
    </citation>
    <scope>NUCLEOTIDE SEQUENCE [LARGE SCALE GENOMIC DNA]</scope>
    <source>
        <strain evidence="5">CC-503</strain>
    </source>
</reference>
<feature type="compositionally biased region" description="Basic and acidic residues" evidence="1">
    <location>
        <begin position="7"/>
        <end position="24"/>
    </location>
</feature>
<dbReference type="OrthoDB" id="537060at2759"/>
<dbReference type="ExpressionAtlas" id="A0A2K3E7L4">
    <property type="expression patterns" value="baseline and differential"/>
</dbReference>
<keyword evidence="2" id="KW-0812">Transmembrane</keyword>
<sequence length="394" mass="41466">MAPTKGGDVEAAKDLKVEVPDGERSSPSGGNQITLERFNTPTRNVLKKFDDNGDGRIDASEIQAVVSTLVAEKFKSKAFKIGLIVLGVFTIILLGAMFGLTWAVVAALKDTQVDNSGVMTTNDGASTPVLTANLDMTVSSDGKLVSRASNSTIATTPAVTRSAISSETSFDLLLKLRNLVFVSPGGGLYSVDVQGVARIPKTTGGHVVRFQTASGILVLERNNWELVNATNAMLDGLFSTGTSGRRLLDDGVKYYLEAEGGAVMKCPDPDNYIDDCPTDEQIYKWVNSDYTTPLTPGQSAPPPPPSGDQSVGGSDCSTGSSGSVSSCYEAMANCNANTADKVNALLDKTYCGTSCGGANQEEVYFGGYNGITVSRTTQCAKRASSTKTFEFCCP</sequence>
<keyword evidence="2" id="KW-0472">Membrane</keyword>
<evidence type="ECO:0000256" key="2">
    <source>
        <dbReference type="SAM" id="Phobius"/>
    </source>
</evidence>
<dbReference type="Gramene" id="PNW88747">
    <property type="protein sequence ID" value="PNW88747"/>
    <property type="gene ID" value="CHLRE_01g042700v5"/>
</dbReference>
<name>A0A2K3E7L4_CHLRE</name>
<dbReference type="RefSeq" id="XP_042928751.1">
    <property type="nucleotide sequence ID" value="XM_043058837.1"/>
</dbReference>
<feature type="region of interest" description="Disordered" evidence="1">
    <location>
        <begin position="292"/>
        <end position="317"/>
    </location>
</feature>
<dbReference type="InterPro" id="IPR018247">
    <property type="entry name" value="EF_Hand_1_Ca_BS"/>
</dbReference>
<keyword evidence="5" id="KW-1185">Reference proteome</keyword>
<organism evidence="4 5">
    <name type="scientific">Chlamydomonas reinhardtii</name>
    <name type="common">Chlamydomonas smithii</name>
    <dbReference type="NCBI Taxonomy" id="3055"/>
    <lineage>
        <taxon>Eukaryota</taxon>
        <taxon>Viridiplantae</taxon>
        <taxon>Chlorophyta</taxon>
        <taxon>core chlorophytes</taxon>
        <taxon>Chlorophyceae</taxon>
        <taxon>CS clade</taxon>
        <taxon>Chlamydomonadales</taxon>
        <taxon>Chlamydomonadaceae</taxon>
        <taxon>Chlamydomonas</taxon>
    </lineage>
</organism>
<accession>A0A2K3E7L4</accession>
<keyword evidence="2" id="KW-1133">Transmembrane helix</keyword>
<gene>
    <name evidence="4" type="ORF">CHLRE_01g042700v5</name>
</gene>
<feature type="domain" description="EF-hand" evidence="3">
    <location>
        <begin position="43"/>
        <end position="72"/>
    </location>
</feature>
<dbReference type="PROSITE" id="PS50222">
    <property type="entry name" value="EF_HAND_2"/>
    <property type="match status" value="1"/>
</dbReference>
<evidence type="ECO:0000256" key="1">
    <source>
        <dbReference type="SAM" id="MobiDB-lite"/>
    </source>
</evidence>
<evidence type="ECO:0000313" key="4">
    <source>
        <dbReference type="EMBL" id="PNW88747.1"/>
    </source>
</evidence>
<proteinExistence type="predicted"/>
<feature type="region of interest" description="Disordered" evidence="1">
    <location>
        <begin position="1"/>
        <end position="35"/>
    </location>
</feature>
<protein>
    <recommendedName>
        <fullName evidence="3">EF-hand domain-containing protein</fullName>
    </recommendedName>
</protein>
<feature type="compositionally biased region" description="Polar residues" evidence="1">
    <location>
        <begin position="25"/>
        <end position="35"/>
    </location>
</feature>
<dbReference type="EMBL" id="CM008962">
    <property type="protein sequence ID" value="PNW88747.1"/>
    <property type="molecule type" value="Genomic_DNA"/>
</dbReference>
<dbReference type="GeneID" id="5720221"/>
<dbReference type="GO" id="GO:0005509">
    <property type="term" value="F:calcium ion binding"/>
    <property type="evidence" value="ECO:0007669"/>
    <property type="project" value="InterPro"/>
</dbReference>
<evidence type="ECO:0000313" key="5">
    <source>
        <dbReference type="Proteomes" id="UP000006906"/>
    </source>
</evidence>
<dbReference type="KEGG" id="cre:CHLRE_01g042700v5"/>
<dbReference type="InParanoid" id="A0A2K3E7L4"/>
<dbReference type="Proteomes" id="UP000006906">
    <property type="component" value="Chromosome 1"/>
</dbReference>
<dbReference type="InterPro" id="IPR002048">
    <property type="entry name" value="EF_hand_dom"/>
</dbReference>